<dbReference type="EMBL" id="SDPV01000002">
    <property type="protein sequence ID" value="RXZ64642.1"/>
    <property type="molecule type" value="Genomic_DNA"/>
</dbReference>
<feature type="transmembrane region" description="Helical" evidence="1">
    <location>
        <begin position="38"/>
        <end position="59"/>
    </location>
</feature>
<evidence type="ECO:0008006" key="4">
    <source>
        <dbReference type="Google" id="ProtNLM"/>
    </source>
</evidence>
<evidence type="ECO:0000313" key="3">
    <source>
        <dbReference type="Proteomes" id="UP000293623"/>
    </source>
</evidence>
<accession>A0A4Q2KMA8</accession>
<dbReference type="AlphaFoldDB" id="A0A4Q2KMA8"/>
<feature type="transmembrane region" description="Helical" evidence="1">
    <location>
        <begin position="66"/>
        <end position="84"/>
    </location>
</feature>
<dbReference type="OrthoDB" id="7391761at2"/>
<sequence length="88" mass="9653">MAVIFIFILGVGNFAMHKAVLESGHPLLGRMPWFVHMLGGRITLVTEFLVLLAAMLLVANGWPSLAWAYLLYTGLNIASAWLILSGRV</sequence>
<gene>
    <name evidence="2" type="ORF">ETX26_12230</name>
</gene>
<organism evidence="2 3">
    <name type="scientific">Pelagerythrobacter rhizovicinus</name>
    <dbReference type="NCBI Taxonomy" id="2268576"/>
    <lineage>
        <taxon>Bacteria</taxon>
        <taxon>Pseudomonadati</taxon>
        <taxon>Pseudomonadota</taxon>
        <taxon>Alphaproteobacteria</taxon>
        <taxon>Sphingomonadales</taxon>
        <taxon>Erythrobacteraceae</taxon>
        <taxon>Pelagerythrobacter</taxon>
    </lineage>
</organism>
<keyword evidence="1" id="KW-1133">Transmembrane helix</keyword>
<keyword evidence="1" id="KW-0812">Transmembrane</keyword>
<reference evidence="2 3" key="1">
    <citation type="submission" date="2019-01" db="EMBL/GenBank/DDBJ databases">
        <title>Altererythrobacter rhizovicinus sp. nov., isolated from the rhizosphere soil of Haloxylon ammodendron.</title>
        <authorList>
            <person name="Li H.-P."/>
            <person name="Gou J.-Y."/>
            <person name="Yao D."/>
            <person name="Han Q.-Q."/>
            <person name="Shao K.-Z."/>
            <person name="Zhao Q."/>
            <person name="Zhang J.-L."/>
        </authorList>
    </citation>
    <scope>NUCLEOTIDE SEQUENCE [LARGE SCALE GENOMIC DNA]</scope>
    <source>
        <strain evidence="2 3">AY-3R</strain>
    </source>
</reference>
<protein>
    <recommendedName>
        <fullName evidence="4">DoxX family protein</fullName>
    </recommendedName>
</protein>
<dbReference type="Proteomes" id="UP000293623">
    <property type="component" value="Unassembled WGS sequence"/>
</dbReference>
<keyword evidence="3" id="KW-1185">Reference proteome</keyword>
<evidence type="ECO:0000256" key="1">
    <source>
        <dbReference type="SAM" id="Phobius"/>
    </source>
</evidence>
<dbReference type="RefSeq" id="WP_129524949.1">
    <property type="nucleotide sequence ID" value="NZ_SDPV01000002.1"/>
</dbReference>
<name>A0A4Q2KMA8_9SPHN</name>
<proteinExistence type="predicted"/>
<keyword evidence="1" id="KW-0472">Membrane</keyword>
<comment type="caution">
    <text evidence="2">The sequence shown here is derived from an EMBL/GenBank/DDBJ whole genome shotgun (WGS) entry which is preliminary data.</text>
</comment>
<evidence type="ECO:0000313" key="2">
    <source>
        <dbReference type="EMBL" id="RXZ64642.1"/>
    </source>
</evidence>